<evidence type="ECO:0000259" key="4">
    <source>
        <dbReference type="Pfam" id="PF13193"/>
    </source>
</evidence>
<dbReference type="AlphaFoldDB" id="A0AAF0IPW2"/>
<dbReference type="CDD" id="cd04433">
    <property type="entry name" value="AFD_class_I"/>
    <property type="match status" value="1"/>
</dbReference>
<evidence type="ECO:0000313" key="5">
    <source>
        <dbReference type="EMBL" id="WFC96752.1"/>
    </source>
</evidence>
<organism evidence="5 6">
    <name type="scientific">Malassezia brasiliensis</name>
    <dbReference type="NCBI Taxonomy" id="1821822"/>
    <lineage>
        <taxon>Eukaryota</taxon>
        <taxon>Fungi</taxon>
        <taxon>Dikarya</taxon>
        <taxon>Basidiomycota</taxon>
        <taxon>Ustilaginomycotina</taxon>
        <taxon>Malasseziomycetes</taxon>
        <taxon>Malasseziales</taxon>
        <taxon>Malasseziaceae</taxon>
        <taxon>Malassezia</taxon>
    </lineage>
</organism>
<name>A0AAF0IPW2_9BASI</name>
<reference evidence="5" key="1">
    <citation type="submission" date="2023-03" db="EMBL/GenBank/DDBJ databases">
        <title>Mating type loci evolution in Malassezia.</title>
        <authorList>
            <person name="Coelho M.A."/>
        </authorList>
    </citation>
    <scope>NUCLEOTIDE SEQUENCE</scope>
    <source>
        <strain evidence="5">CBS 14135</strain>
    </source>
</reference>
<proteinExistence type="inferred from homology"/>
<dbReference type="Gene3D" id="3.40.50.12780">
    <property type="entry name" value="N-terminal domain of ligase-like"/>
    <property type="match status" value="1"/>
</dbReference>
<evidence type="ECO:0000256" key="1">
    <source>
        <dbReference type="ARBA" id="ARBA00006432"/>
    </source>
</evidence>
<dbReference type="InterPro" id="IPR020845">
    <property type="entry name" value="AMP-binding_CS"/>
</dbReference>
<evidence type="ECO:0000259" key="3">
    <source>
        <dbReference type="Pfam" id="PF00501"/>
    </source>
</evidence>
<comment type="similarity">
    <text evidence="1">Belongs to the ATP-dependent AMP-binding enzyme family.</text>
</comment>
<dbReference type="SUPFAM" id="SSF56801">
    <property type="entry name" value="Acetyl-CoA synthetase-like"/>
    <property type="match status" value="1"/>
</dbReference>
<dbReference type="GO" id="GO:0006631">
    <property type="term" value="P:fatty acid metabolic process"/>
    <property type="evidence" value="ECO:0007669"/>
    <property type="project" value="TreeGrafter"/>
</dbReference>
<dbReference type="PANTHER" id="PTHR43201:SF5">
    <property type="entry name" value="MEDIUM-CHAIN ACYL-COA LIGASE ACSF2, MITOCHONDRIAL"/>
    <property type="match status" value="1"/>
</dbReference>
<feature type="domain" description="AMP-dependent synthetase/ligase" evidence="3">
    <location>
        <begin position="43"/>
        <end position="450"/>
    </location>
</feature>
<dbReference type="Pfam" id="PF00501">
    <property type="entry name" value="AMP-binding"/>
    <property type="match status" value="1"/>
</dbReference>
<evidence type="ECO:0000256" key="2">
    <source>
        <dbReference type="ARBA" id="ARBA00022598"/>
    </source>
</evidence>
<feature type="domain" description="AMP-binding enzyme C-terminal" evidence="4">
    <location>
        <begin position="502"/>
        <end position="578"/>
    </location>
</feature>
<dbReference type="Gene3D" id="3.30.300.30">
    <property type="match status" value="1"/>
</dbReference>
<protein>
    <recommendedName>
        <fullName evidence="7">AMP-dependent synthetase/ligase domain-containing protein</fullName>
    </recommendedName>
</protein>
<accession>A0AAF0IPW2</accession>
<keyword evidence="2" id="KW-0436">Ligase</keyword>
<sequence length="609" mass="66732">MDEMDERILRDPACPYTIKRRTRGRPGFQLEHPFLNLGHFWLRQSEQFADNDYVASETRRTTFRDVRRASIVLAYVLTLRYNVQRGDRVAIVSRNTIEFVTVFWALQLLGAVPAAVNAFQRADMVAACINMVGARLAFLDEGAWALLTPHLNALFRGTAYPDKDPAQPAMRYAIVIGEREAHPLRARAERPWIDGDRADCRVHDWDDVLHLWHSYCGAAPPPVHGIGLEDPALILFTSGTTSVPKPVLSTQDQVISSPLVATWYVLREMVKLLGSIPPVDRVPRRRTLCTVPLFHVMGLESVLMSSTLYGDAFALLHKYTLRAAIAMIQREQITSLVSVGFMVQEILHSDADLPSLSGFFVGGAPSSERLPDDAQRRGVATGANGYGLTETNSGVLMNVGAGYAAAPTSLGIPAPMVEVRIQDPATGEWVPAGQPGELLIRAPNVAQGYYGRREATRAAFRSDGFFCTGDMAVQGADGAVSIVDRLKDLIIRKGENISGPMVEQALLRHGVVCDCAVVALADADVGERVAAVCVVPPGARRVSAHELVQAAAASLPAHAVPEYVWVRAEPLPRNPTGKVLKTELRDAVRARVDAERRRGALRWHRAARM</sequence>
<dbReference type="PROSITE" id="PS00455">
    <property type="entry name" value="AMP_BINDING"/>
    <property type="match status" value="1"/>
</dbReference>
<keyword evidence="6" id="KW-1185">Reference proteome</keyword>
<dbReference type="Pfam" id="PF13193">
    <property type="entry name" value="AMP-binding_C"/>
    <property type="match status" value="1"/>
</dbReference>
<dbReference type="PANTHER" id="PTHR43201">
    <property type="entry name" value="ACYL-COA SYNTHETASE"/>
    <property type="match status" value="1"/>
</dbReference>
<dbReference type="GO" id="GO:0031956">
    <property type="term" value="F:medium-chain fatty acid-CoA ligase activity"/>
    <property type="evidence" value="ECO:0007669"/>
    <property type="project" value="TreeGrafter"/>
</dbReference>
<gene>
    <name evidence="5" type="ORF">MBRA1_003414</name>
</gene>
<dbReference type="InterPro" id="IPR045851">
    <property type="entry name" value="AMP-bd_C_sf"/>
</dbReference>
<evidence type="ECO:0000313" key="6">
    <source>
        <dbReference type="Proteomes" id="UP001216638"/>
    </source>
</evidence>
<dbReference type="Proteomes" id="UP001216638">
    <property type="component" value="Chromosome 4"/>
</dbReference>
<evidence type="ECO:0008006" key="7">
    <source>
        <dbReference type="Google" id="ProtNLM"/>
    </source>
</evidence>
<dbReference type="InterPro" id="IPR025110">
    <property type="entry name" value="AMP-bd_C"/>
</dbReference>
<dbReference type="EMBL" id="CP119954">
    <property type="protein sequence ID" value="WFC96752.1"/>
    <property type="molecule type" value="Genomic_DNA"/>
</dbReference>
<dbReference type="InterPro" id="IPR042099">
    <property type="entry name" value="ANL_N_sf"/>
</dbReference>
<dbReference type="InterPro" id="IPR000873">
    <property type="entry name" value="AMP-dep_synth/lig_dom"/>
</dbReference>